<dbReference type="Gene3D" id="3.40.50.300">
    <property type="entry name" value="P-loop containing nucleotide triphosphate hydrolases"/>
    <property type="match status" value="1"/>
</dbReference>
<comment type="similarity">
    <text evidence="1">Belongs to the GPN-loop GTPase family.</text>
</comment>
<dbReference type="GO" id="GO:0016787">
    <property type="term" value="F:hydrolase activity"/>
    <property type="evidence" value="ECO:0007669"/>
    <property type="project" value="UniProtKB-KW"/>
</dbReference>
<dbReference type="Pfam" id="PF03029">
    <property type="entry name" value="ATP_bind_1"/>
    <property type="match status" value="1"/>
</dbReference>
<proteinExistence type="inferred from homology"/>
<name>A0A1I1ZP11_9GAMM</name>
<dbReference type="InterPro" id="IPR004130">
    <property type="entry name" value="Gpn"/>
</dbReference>
<evidence type="ECO:0000256" key="1">
    <source>
        <dbReference type="ARBA" id="ARBA00005290"/>
    </source>
</evidence>
<dbReference type="AlphaFoldDB" id="A0A1I1ZP11"/>
<dbReference type="Proteomes" id="UP000199477">
    <property type="component" value="Unassembled WGS sequence"/>
</dbReference>
<evidence type="ECO:0000313" key="6">
    <source>
        <dbReference type="Proteomes" id="UP000199477"/>
    </source>
</evidence>
<dbReference type="SUPFAM" id="SSF52540">
    <property type="entry name" value="P-loop containing nucleoside triphosphate hydrolases"/>
    <property type="match status" value="1"/>
</dbReference>
<dbReference type="PANTHER" id="PTHR42708:SF1">
    <property type="entry name" value="GLIDING MOTILITY PROTEIN MGLA"/>
    <property type="match status" value="1"/>
</dbReference>
<protein>
    <recommendedName>
        <fullName evidence="7">GTP-binding protein</fullName>
    </recommendedName>
</protein>
<sequence length="193" mass="21092">MMGEVHKIVFMGAPGSGKTTCIRALSEIDPVSTDVPCTDELRDLKETTTVALDYGELQLDGDSRVLLYGLPGQERFSYMFEVVRAGLLGAIVLVDATSGDAVEELSRTLACHRGDLRKMPFIVALNKSEQAADAIAERCRETVREHGLMAPVMTVDARRREDIAHLIELLLVILEFGFGFEPNGEPGRTEGLA</sequence>
<organism evidence="5 6">
    <name type="scientific">Dyella marensis</name>
    <dbReference type="NCBI Taxonomy" id="500610"/>
    <lineage>
        <taxon>Bacteria</taxon>
        <taxon>Pseudomonadati</taxon>
        <taxon>Pseudomonadota</taxon>
        <taxon>Gammaproteobacteria</taxon>
        <taxon>Lysobacterales</taxon>
        <taxon>Rhodanobacteraceae</taxon>
        <taxon>Dyella</taxon>
    </lineage>
</organism>
<dbReference type="GO" id="GO:0005525">
    <property type="term" value="F:GTP binding"/>
    <property type="evidence" value="ECO:0007669"/>
    <property type="project" value="UniProtKB-KW"/>
</dbReference>
<evidence type="ECO:0000256" key="2">
    <source>
        <dbReference type="ARBA" id="ARBA00022741"/>
    </source>
</evidence>
<reference evidence="6" key="1">
    <citation type="submission" date="2016-10" db="EMBL/GenBank/DDBJ databases">
        <authorList>
            <person name="Varghese N."/>
            <person name="Submissions S."/>
        </authorList>
    </citation>
    <scope>NUCLEOTIDE SEQUENCE [LARGE SCALE GENOMIC DNA]</scope>
    <source>
        <strain evidence="6">UNC178MFTsu3.1</strain>
    </source>
</reference>
<evidence type="ECO:0000256" key="4">
    <source>
        <dbReference type="ARBA" id="ARBA00023134"/>
    </source>
</evidence>
<evidence type="ECO:0000313" key="5">
    <source>
        <dbReference type="EMBL" id="SFE32303.1"/>
    </source>
</evidence>
<keyword evidence="3" id="KW-0378">Hydrolase</keyword>
<dbReference type="InterPro" id="IPR052705">
    <property type="entry name" value="Gliding_Motility_GTPase"/>
</dbReference>
<dbReference type="RefSeq" id="WP_051549035.1">
    <property type="nucleotide sequence ID" value="NZ_FONH01000002.1"/>
</dbReference>
<dbReference type="CDD" id="cd00882">
    <property type="entry name" value="Ras_like_GTPase"/>
    <property type="match status" value="1"/>
</dbReference>
<dbReference type="PANTHER" id="PTHR42708">
    <property type="entry name" value="ATP/GTP-BINDING PROTEIN-RELATED"/>
    <property type="match status" value="1"/>
</dbReference>
<keyword evidence="6" id="KW-1185">Reference proteome</keyword>
<dbReference type="STRING" id="500610.SAMN02799615_00749"/>
<gene>
    <name evidence="5" type="ORF">SAMN02799615_00749</name>
</gene>
<keyword evidence="4" id="KW-0342">GTP-binding</keyword>
<accession>A0A1I1ZP11</accession>
<dbReference type="EMBL" id="FONH01000002">
    <property type="protein sequence ID" value="SFE32303.1"/>
    <property type="molecule type" value="Genomic_DNA"/>
</dbReference>
<evidence type="ECO:0000256" key="3">
    <source>
        <dbReference type="ARBA" id="ARBA00022801"/>
    </source>
</evidence>
<dbReference type="InterPro" id="IPR027417">
    <property type="entry name" value="P-loop_NTPase"/>
</dbReference>
<keyword evidence="2" id="KW-0547">Nucleotide-binding</keyword>
<evidence type="ECO:0008006" key="7">
    <source>
        <dbReference type="Google" id="ProtNLM"/>
    </source>
</evidence>